<dbReference type="PANTHER" id="PTHR12315">
    <property type="entry name" value="BICOID-INTERACTING PROTEIN RELATED"/>
    <property type="match status" value="1"/>
</dbReference>
<organism evidence="9 10">
    <name type="scientific">Chlorella ohadii</name>
    <dbReference type="NCBI Taxonomy" id="2649997"/>
    <lineage>
        <taxon>Eukaryota</taxon>
        <taxon>Viridiplantae</taxon>
        <taxon>Chlorophyta</taxon>
        <taxon>core chlorophytes</taxon>
        <taxon>Trebouxiophyceae</taxon>
        <taxon>Chlorellales</taxon>
        <taxon>Chlorellaceae</taxon>
        <taxon>Chlorella clade</taxon>
        <taxon>Chlorella</taxon>
    </lineage>
</organism>
<comment type="caution">
    <text evidence="9">The sequence shown here is derived from an EMBL/GenBank/DDBJ whole genome shotgun (WGS) entry which is preliminary data.</text>
</comment>
<dbReference type="InterPro" id="IPR024160">
    <property type="entry name" value="BIN3_SAM-bd_dom"/>
</dbReference>
<dbReference type="Pfam" id="PF06859">
    <property type="entry name" value="Bin3"/>
    <property type="match status" value="1"/>
</dbReference>
<dbReference type="GO" id="GO:0032259">
    <property type="term" value="P:methylation"/>
    <property type="evidence" value="ECO:0007669"/>
    <property type="project" value="UniProtKB-KW"/>
</dbReference>
<evidence type="ECO:0000256" key="6">
    <source>
        <dbReference type="RuleBase" id="RU367087"/>
    </source>
</evidence>
<dbReference type="SUPFAM" id="SSF53335">
    <property type="entry name" value="S-adenosyl-L-methionine-dependent methyltransferases"/>
    <property type="match status" value="1"/>
</dbReference>
<evidence type="ECO:0000313" key="9">
    <source>
        <dbReference type="EMBL" id="KAI7835533.1"/>
    </source>
</evidence>
<evidence type="ECO:0000256" key="5">
    <source>
        <dbReference type="PROSITE-ProRule" id="PRU00848"/>
    </source>
</evidence>
<dbReference type="PROSITE" id="PS51515">
    <property type="entry name" value="BIN3_SAM"/>
    <property type="match status" value="1"/>
</dbReference>
<dbReference type="InterPro" id="IPR010675">
    <property type="entry name" value="Bin3_C"/>
</dbReference>
<dbReference type="Proteomes" id="UP001205105">
    <property type="component" value="Unassembled WGS sequence"/>
</dbReference>
<feature type="compositionally biased region" description="Low complexity" evidence="7">
    <location>
        <begin position="1"/>
        <end position="13"/>
    </location>
</feature>
<keyword evidence="2 6" id="KW-0489">Methyltransferase</keyword>
<feature type="compositionally biased region" description="Acidic residues" evidence="7">
    <location>
        <begin position="313"/>
        <end position="324"/>
    </location>
</feature>
<feature type="compositionally biased region" description="Low complexity" evidence="7">
    <location>
        <begin position="300"/>
        <end position="312"/>
    </location>
</feature>
<feature type="non-terminal residue" evidence="9">
    <location>
        <position position="332"/>
    </location>
</feature>
<evidence type="ECO:0000256" key="2">
    <source>
        <dbReference type="ARBA" id="ARBA00022603"/>
    </source>
</evidence>
<protein>
    <recommendedName>
        <fullName evidence="6">RNA methyltransferase</fullName>
        <ecNumber evidence="6">2.1.1.-</ecNumber>
    </recommendedName>
</protein>
<reference evidence="9" key="1">
    <citation type="submission" date="2020-11" db="EMBL/GenBank/DDBJ databases">
        <title>Chlorella ohadii genome sequencing and assembly.</title>
        <authorList>
            <person name="Murik O."/>
            <person name="Treves H."/>
            <person name="Kedem I."/>
            <person name="Shotland Y."/>
            <person name="Kaplan A."/>
        </authorList>
    </citation>
    <scope>NUCLEOTIDE SEQUENCE</scope>
    <source>
        <strain evidence="9">1</strain>
    </source>
</reference>
<evidence type="ECO:0000313" key="10">
    <source>
        <dbReference type="Proteomes" id="UP001205105"/>
    </source>
</evidence>
<dbReference type="InterPro" id="IPR039772">
    <property type="entry name" value="Bin3-like"/>
</dbReference>
<feature type="region of interest" description="Disordered" evidence="7">
    <location>
        <begin position="280"/>
        <end position="332"/>
    </location>
</feature>
<evidence type="ECO:0000256" key="4">
    <source>
        <dbReference type="ARBA" id="ARBA00022691"/>
    </source>
</evidence>
<evidence type="ECO:0000259" key="8">
    <source>
        <dbReference type="PROSITE" id="PS51515"/>
    </source>
</evidence>
<evidence type="ECO:0000256" key="7">
    <source>
        <dbReference type="SAM" id="MobiDB-lite"/>
    </source>
</evidence>
<dbReference type="EC" id="2.1.1.-" evidence="6"/>
<dbReference type="EMBL" id="JADXDR010000253">
    <property type="protein sequence ID" value="KAI7835533.1"/>
    <property type="molecule type" value="Genomic_DNA"/>
</dbReference>
<dbReference type="GO" id="GO:0040031">
    <property type="term" value="P:snRNA modification"/>
    <property type="evidence" value="ECO:0007669"/>
    <property type="project" value="TreeGrafter"/>
</dbReference>
<keyword evidence="4 5" id="KW-0949">S-adenosyl-L-methionine</keyword>
<keyword evidence="3 6" id="KW-0808">Transferase</keyword>
<dbReference type="GO" id="GO:0008173">
    <property type="term" value="F:RNA methyltransferase activity"/>
    <property type="evidence" value="ECO:0007669"/>
    <property type="project" value="UniProtKB-UniRule"/>
</dbReference>
<gene>
    <name evidence="9" type="ORF">COHA_010579</name>
</gene>
<name>A0AAD5GZI9_9CHLO</name>
<feature type="domain" description="Bin3-type SAM" evidence="8">
    <location>
        <begin position="69"/>
        <end position="291"/>
    </location>
</feature>
<proteinExistence type="inferred from homology"/>
<dbReference type="AlphaFoldDB" id="A0AAD5GZI9"/>
<sequence length="332" mass="37057">SQQQVQQQQQQGQQDEEAEQRGAKRPRRQQPYVHGNYHRYYGYRYFSNGAGSSASASSGGPEQGWQFEDPRLAVFERRWFARRRCLDVGCNEGLLTLALAARFGPRSMLGVDIDSGLIGKACRHLSEARIATTQRVWASRRGGVPAEERRAAQQAAAALSQTMFVHSDFLESAVEAGSLDTITCLSVTKWVHLNRGDAGLQALFASFHDALAPGGLLLLEPQPWRSLHELQLRPDQFADYLCSQLGFRLLKQFGVQESASAGFDRPMLLLRKPGLRPAAPAAQQEWREAESAAEQRWQQDEGQWAAEEQQAAADEEVECEEGWEQEGAAEQQ</sequence>
<feature type="region of interest" description="Disordered" evidence="7">
    <location>
        <begin position="1"/>
        <end position="31"/>
    </location>
</feature>
<accession>A0AAD5GZI9</accession>
<keyword evidence="10" id="KW-1185">Reference proteome</keyword>
<comment type="similarity">
    <text evidence="1 6">Belongs to the methyltransferase superfamily.</text>
</comment>
<dbReference type="GO" id="GO:0008171">
    <property type="term" value="F:O-methyltransferase activity"/>
    <property type="evidence" value="ECO:0007669"/>
    <property type="project" value="UniProtKB-UniRule"/>
</dbReference>
<evidence type="ECO:0000256" key="3">
    <source>
        <dbReference type="ARBA" id="ARBA00022679"/>
    </source>
</evidence>
<evidence type="ECO:0000256" key="1">
    <source>
        <dbReference type="ARBA" id="ARBA00008361"/>
    </source>
</evidence>
<dbReference type="PANTHER" id="PTHR12315:SF0">
    <property type="entry name" value="7SK SNRNA METHYLPHOSPHATE CAPPING ENZYME"/>
    <property type="match status" value="1"/>
</dbReference>
<dbReference type="Gene3D" id="3.40.50.150">
    <property type="entry name" value="Vaccinia Virus protein VP39"/>
    <property type="match status" value="1"/>
</dbReference>
<dbReference type="InterPro" id="IPR029063">
    <property type="entry name" value="SAM-dependent_MTases_sf"/>
</dbReference>
<dbReference type="GO" id="GO:0017069">
    <property type="term" value="F:snRNA binding"/>
    <property type="evidence" value="ECO:0007669"/>
    <property type="project" value="TreeGrafter"/>
</dbReference>